<protein>
    <submittedName>
        <fullName evidence="1">Uncharacterized protein</fullName>
    </submittedName>
</protein>
<proteinExistence type="predicted"/>
<accession>A0A916JBE3</accession>
<evidence type="ECO:0000313" key="2">
    <source>
        <dbReference type="Proteomes" id="UP000680038"/>
    </source>
</evidence>
<name>A0A916JBE3_9BACT</name>
<dbReference type="EMBL" id="CAJRAF010000002">
    <property type="protein sequence ID" value="CAG5001802.1"/>
    <property type="molecule type" value="Genomic_DNA"/>
</dbReference>
<sequence length="101" mass="11462">MHNSVRQYVSASSIKMKKQARVSIKEPVKPTKEVKADLSKGIYKGEIRSIVGQHRLLVRASGKESFIYVDKSGVEAIKEKYGKDFIRNCGVVKKDHKPQFK</sequence>
<comment type="caution">
    <text evidence="1">The sequence shown here is derived from an EMBL/GenBank/DDBJ whole genome shotgun (WGS) entry which is preliminary data.</text>
</comment>
<gene>
    <name evidence="1" type="ORF">DYBT9275_02744</name>
</gene>
<keyword evidence="2" id="KW-1185">Reference proteome</keyword>
<dbReference type="AlphaFoldDB" id="A0A916JBE3"/>
<reference evidence="1" key="1">
    <citation type="submission" date="2021-04" db="EMBL/GenBank/DDBJ databases">
        <authorList>
            <person name="Rodrigo-Torres L."/>
            <person name="Arahal R. D."/>
            <person name="Lucena T."/>
        </authorList>
    </citation>
    <scope>NUCLEOTIDE SEQUENCE</scope>
    <source>
        <strain evidence="1">CECT 9275</strain>
    </source>
</reference>
<evidence type="ECO:0000313" key="1">
    <source>
        <dbReference type="EMBL" id="CAG5001802.1"/>
    </source>
</evidence>
<dbReference type="Proteomes" id="UP000680038">
    <property type="component" value="Unassembled WGS sequence"/>
</dbReference>
<organism evidence="1 2">
    <name type="scientific">Dyadobacter helix</name>
    <dbReference type="NCBI Taxonomy" id="2822344"/>
    <lineage>
        <taxon>Bacteria</taxon>
        <taxon>Pseudomonadati</taxon>
        <taxon>Bacteroidota</taxon>
        <taxon>Cytophagia</taxon>
        <taxon>Cytophagales</taxon>
        <taxon>Spirosomataceae</taxon>
        <taxon>Dyadobacter</taxon>
    </lineage>
</organism>